<organism evidence="2 3">
    <name type="scientific">Portunus trituberculatus</name>
    <name type="common">Swimming crab</name>
    <name type="synonym">Neptunus trituberculatus</name>
    <dbReference type="NCBI Taxonomy" id="210409"/>
    <lineage>
        <taxon>Eukaryota</taxon>
        <taxon>Metazoa</taxon>
        <taxon>Ecdysozoa</taxon>
        <taxon>Arthropoda</taxon>
        <taxon>Crustacea</taxon>
        <taxon>Multicrustacea</taxon>
        <taxon>Malacostraca</taxon>
        <taxon>Eumalacostraca</taxon>
        <taxon>Eucarida</taxon>
        <taxon>Decapoda</taxon>
        <taxon>Pleocyemata</taxon>
        <taxon>Brachyura</taxon>
        <taxon>Eubrachyura</taxon>
        <taxon>Portunoidea</taxon>
        <taxon>Portunidae</taxon>
        <taxon>Portuninae</taxon>
        <taxon>Portunus</taxon>
    </lineage>
</organism>
<name>A0A5B7FXG4_PORTR</name>
<accession>A0A5B7FXG4</accession>
<dbReference type="AlphaFoldDB" id="A0A5B7FXG4"/>
<evidence type="ECO:0000313" key="3">
    <source>
        <dbReference type="Proteomes" id="UP000324222"/>
    </source>
</evidence>
<reference evidence="2 3" key="1">
    <citation type="submission" date="2019-05" db="EMBL/GenBank/DDBJ databases">
        <title>Another draft genome of Portunus trituberculatus and its Hox gene families provides insights of decapod evolution.</title>
        <authorList>
            <person name="Jeong J.-H."/>
            <person name="Song I."/>
            <person name="Kim S."/>
            <person name="Choi T."/>
            <person name="Kim D."/>
            <person name="Ryu S."/>
            <person name="Kim W."/>
        </authorList>
    </citation>
    <scope>NUCLEOTIDE SEQUENCE [LARGE SCALE GENOMIC DNA]</scope>
    <source>
        <tissue evidence="2">Muscle</tissue>
    </source>
</reference>
<comment type="caution">
    <text evidence="2">The sequence shown here is derived from an EMBL/GenBank/DDBJ whole genome shotgun (WGS) entry which is preliminary data.</text>
</comment>
<evidence type="ECO:0000313" key="2">
    <source>
        <dbReference type="EMBL" id="MPC52211.1"/>
    </source>
</evidence>
<protein>
    <submittedName>
        <fullName evidence="2">Uncharacterized protein</fullName>
    </submittedName>
</protein>
<dbReference type="Proteomes" id="UP000324222">
    <property type="component" value="Unassembled WGS sequence"/>
</dbReference>
<keyword evidence="3" id="KW-1185">Reference proteome</keyword>
<feature type="region of interest" description="Disordered" evidence="1">
    <location>
        <begin position="1"/>
        <end position="24"/>
    </location>
</feature>
<dbReference type="EMBL" id="VSRR010010704">
    <property type="protein sequence ID" value="MPC52211.1"/>
    <property type="molecule type" value="Genomic_DNA"/>
</dbReference>
<gene>
    <name evidence="2" type="ORF">E2C01_046074</name>
</gene>
<proteinExistence type="predicted"/>
<sequence>MVKLDDEGRSATTGNGKYNRPMDERTIQVIEKKNYPWPCPTIRYHSPVGKSEYVILEVELEDWEILKSTDGHKEERFDHAKTNF</sequence>
<evidence type="ECO:0000256" key="1">
    <source>
        <dbReference type="SAM" id="MobiDB-lite"/>
    </source>
</evidence>